<protein>
    <submittedName>
        <fullName evidence="2">Uncharacterized protein</fullName>
    </submittedName>
</protein>
<dbReference type="RefSeq" id="WP_377029662.1">
    <property type="nucleotide sequence ID" value="NZ_JBHOMY010000026.1"/>
</dbReference>
<dbReference type="EMBL" id="JBHOMY010000026">
    <property type="protein sequence ID" value="MFC1457154.1"/>
    <property type="molecule type" value="Genomic_DNA"/>
</dbReference>
<organism evidence="2 3">
    <name type="scientific">Microvirga arabica</name>
    <dbReference type="NCBI Taxonomy" id="1128671"/>
    <lineage>
        <taxon>Bacteria</taxon>
        <taxon>Pseudomonadati</taxon>
        <taxon>Pseudomonadota</taxon>
        <taxon>Alphaproteobacteria</taxon>
        <taxon>Hyphomicrobiales</taxon>
        <taxon>Methylobacteriaceae</taxon>
        <taxon>Microvirga</taxon>
    </lineage>
</organism>
<accession>A0ABV6Y799</accession>
<evidence type="ECO:0000313" key="3">
    <source>
        <dbReference type="Proteomes" id="UP001593940"/>
    </source>
</evidence>
<sequence>MTSPGGSAKPLSQKALRLLVSDLAGKIERLEQELSGLRTHNQTLQEEVERLQFQSLGVEELRGELGGKRQTGIEREGIVNLTEKRPGSGYP</sequence>
<gene>
    <name evidence="2" type="ORF">ACETIH_10565</name>
</gene>
<comment type="caution">
    <text evidence="2">The sequence shown here is derived from an EMBL/GenBank/DDBJ whole genome shotgun (WGS) entry which is preliminary data.</text>
</comment>
<feature type="coiled-coil region" evidence="1">
    <location>
        <begin position="13"/>
        <end position="54"/>
    </location>
</feature>
<dbReference type="Proteomes" id="UP001593940">
    <property type="component" value="Unassembled WGS sequence"/>
</dbReference>
<name>A0ABV6Y799_9HYPH</name>
<keyword evidence="3" id="KW-1185">Reference proteome</keyword>
<reference evidence="2 3" key="1">
    <citation type="submission" date="2024-09" db="EMBL/GenBank/DDBJ databases">
        <title>Nodulacao em especies de Leguminosae Basais da Amazonia e Caracterizacao dos Rizobios e Bacterias Associadas aos Nodulos.</title>
        <authorList>
            <person name="Jambeiro I.C.A."/>
            <person name="Lopes I.S."/>
            <person name="Aguiar E.R.G.R."/>
            <person name="Santos A.F.J."/>
            <person name="Dos Santos J.M.F."/>
            <person name="Gross E."/>
        </authorList>
    </citation>
    <scope>NUCLEOTIDE SEQUENCE [LARGE SCALE GENOMIC DNA]</scope>
    <source>
        <strain evidence="2 3">BRUESC1165</strain>
    </source>
</reference>
<evidence type="ECO:0000313" key="2">
    <source>
        <dbReference type="EMBL" id="MFC1457154.1"/>
    </source>
</evidence>
<keyword evidence="1" id="KW-0175">Coiled coil</keyword>
<proteinExistence type="predicted"/>
<evidence type="ECO:0000256" key="1">
    <source>
        <dbReference type="SAM" id="Coils"/>
    </source>
</evidence>